<evidence type="ECO:0000256" key="2">
    <source>
        <dbReference type="ARBA" id="ARBA00022801"/>
    </source>
</evidence>
<dbReference type="GO" id="GO:0004519">
    <property type="term" value="F:endonuclease activity"/>
    <property type="evidence" value="ECO:0007669"/>
    <property type="project" value="UniProtKB-KW"/>
</dbReference>
<keyword evidence="6" id="KW-1185">Reference proteome</keyword>
<feature type="domain" description="Endonuclease/exonuclease/phosphatase" evidence="4">
    <location>
        <begin position="208"/>
        <end position="460"/>
    </location>
</feature>
<organism evidence="5 6">
    <name type="scientific">Shewanella denitrificans (strain OS217 / ATCC BAA-1090 / DSM 15013)</name>
    <dbReference type="NCBI Taxonomy" id="318161"/>
    <lineage>
        <taxon>Bacteria</taxon>
        <taxon>Pseudomonadati</taxon>
        <taxon>Pseudomonadota</taxon>
        <taxon>Gammaproteobacteria</taxon>
        <taxon>Alteromonadales</taxon>
        <taxon>Shewanellaceae</taxon>
        <taxon>Shewanella</taxon>
    </lineage>
</organism>
<dbReference type="AlphaFoldDB" id="Q12LQ5"/>
<dbReference type="GO" id="GO:0004767">
    <property type="term" value="F:sphingomyelin phosphodiesterase activity"/>
    <property type="evidence" value="ECO:0007669"/>
    <property type="project" value="InterPro"/>
</dbReference>
<sequence length="475" mass="53324">MNIAISTTFLHKVNIKGLIYGHVKALTLACVVLMSAVATADTDVYFTNNSAKQMNISISHSGSDQLIKGLEWFQHADVIGPWETKMLLSVNRWEGVKSGHDYHFTTSLTDSQGEVVELHQEIQGHWYNSTLKHGLSYDGQELEWHQDRDIHRYQQVTSVDDASGSSMMTTEFALKSSSTARYDDLYYALTPQPALATDPIANNSLTVMTYNIWALPVIASHINERLALLPQKMRGHDVLMLQEVFAPGRGAFLRALAQEYPYQTRMLDKSGVNIYDGGVMIVSRYPIVAQAQFVYPDCSGTDCFADKGINYAQVIKQGEAYHVFATHTASFDTDVARSNRQKQFKQMREFAHSLAIPADETVIYGGDFNVNKRKFEDDYQQMFANLKAKQPSYSGYIESTFDPRINEFAGTPLSGGENVEYLDYIVISDEYAQTQSNDNDVKVPRSSAASLWQKWNLSDHFPVVSIVAPLTQPGR</sequence>
<evidence type="ECO:0000259" key="4">
    <source>
        <dbReference type="Pfam" id="PF03372"/>
    </source>
</evidence>
<evidence type="ECO:0000313" key="5">
    <source>
        <dbReference type="EMBL" id="ABE55621.1"/>
    </source>
</evidence>
<name>Q12LQ5_SHEDO</name>
<keyword evidence="5" id="KW-0269">Exonuclease</keyword>
<dbReference type="HOGENOM" id="CLU_033415_1_0_6"/>
<accession>Q12LQ5</accession>
<protein>
    <submittedName>
        <fullName evidence="5">Endonuclease/exonuclease/phosphatase</fullName>
    </submittedName>
</protein>
<dbReference type="InterPro" id="IPR036691">
    <property type="entry name" value="Endo/exonu/phosph_ase_sf"/>
</dbReference>
<dbReference type="STRING" id="318161.Sden_2341"/>
<dbReference type="RefSeq" id="WP_011496772.1">
    <property type="nucleotide sequence ID" value="NC_007954.1"/>
</dbReference>
<keyword evidence="5" id="KW-0255">Endonuclease</keyword>
<dbReference type="PANTHER" id="PTHR16320">
    <property type="entry name" value="SPHINGOMYELINASE FAMILY MEMBER"/>
    <property type="match status" value="1"/>
</dbReference>
<dbReference type="GO" id="GO:0004527">
    <property type="term" value="F:exonuclease activity"/>
    <property type="evidence" value="ECO:0007669"/>
    <property type="project" value="UniProtKB-KW"/>
</dbReference>
<dbReference type="InterPro" id="IPR005135">
    <property type="entry name" value="Endo/exonuclease/phosphatase"/>
</dbReference>
<keyword evidence="5" id="KW-0540">Nuclease</keyword>
<keyword evidence="1 3" id="KW-0732">Signal</keyword>
<keyword evidence="2" id="KW-0378">Hydrolase</keyword>
<evidence type="ECO:0000256" key="1">
    <source>
        <dbReference type="ARBA" id="ARBA00022729"/>
    </source>
</evidence>
<evidence type="ECO:0000256" key="3">
    <source>
        <dbReference type="SAM" id="SignalP"/>
    </source>
</evidence>
<dbReference type="eggNOG" id="COG3568">
    <property type="taxonomic scope" value="Bacteria"/>
</dbReference>
<dbReference type="InterPro" id="IPR017766">
    <property type="entry name" value="Sphingomyelinase/PLipase_C"/>
</dbReference>
<feature type="signal peptide" evidence="3">
    <location>
        <begin position="1"/>
        <end position="40"/>
    </location>
</feature>
<dbReference type="EMBL" id="CP000302">
    <property type="protein sequence ID" value="ABE55621.1"/>
    <property type="molecule type" value="Genomic_DNA"/>
</dbReference>
<dbReference type="SUPFAM" id="SSF56219">
    <property type="entry name" value="DNase I-like"/>
    <property type="match status" value="1"/>
</dbReference>
<dbReference type="GO" id="GO:0005576">
    <property type="term" value="C:extracellular region"/>
    <property type="evidence" value="ECO:0007669"/>
    <property type="project" value="InterPro"/>
</dbReference>
<evidence type="ECO:0000313" key="6">
    <source>
        <dbReference type="Proteomes" id="UP000001982"/>
    </source>
</evidence>
<dbReference type="PANTHER" id="PTHR16320:SF23">
    <property type="entry name" value="SPHINGOMYELINASE C 1"/>
    <property type="match status" value="1"/>
</dbReference>
<proteinExistence type="predicted"/>
<reference evidence="5 6" key="1">
    <citation type="submission" date="2006-03" db="EMBL/GenBank/DDBJ databases">
        <title>Complete sequence of Shewanella denitrificans OS217.</title>
        <authorList>
            <consortium name="US DOE Joint Genome Institute"/>
            <person name="Copeland A."/>
            <person name="Lucas S."/>
            <person name="Lapidus A."/>
            <person name="Barry K."/>
            <person name="Detter J.C."/>
            <person name="Glavina del Rio T."/>
            <person name="Hammon N."/>
            <person name="Israni S."/>
            <person name="Dalin E."/>
            <person name="Tice H."/>
            <person name="Pitluck S."/>
            <person name="Brettin T."/>
            <person name="Bruce D."/>
            <person name="Han C."/>
            <person name="Tapia R."/>
            <person name="Gilna P."/>
            <person name="Kiss H."/>
            <person name="Schmutz J."/>
            <person name="Larimer F."/>
            <person name="Land M."/>
            <person name="Hauser L."/>
            <person name="Kyrpides N."/>
            <person name="Lykidis A."/>
            <person name="Richardson P."/>
        </authorList>
    </citation>
    <scope>NUCLEOTIDE SEQUENCE [LARGE SCALE GENOMIC DNA]</scope>
    <source>
        <strain evidence="6">OS217 / ATCC BAA-1090 / DSM 15013</strain>
    </source>
</reference>
<gene>
    <name evidence="5" type="ordered locus">Sden_2341</name>
</gene>
<dbReference type="Pfam" id="PF03372">
    <property type="entry name" value="Exo_endo_phos"/>
    <property type="match status" value="1"/>
</dbReference>
<dbReference type="InterPro" id="IPR038772">
    <property type="entry name" value="Sph/SMPD2-like"/>
</dbReference>
<dbReference type="Proteomes" id="UP000001982">
    <property type="component" value="Chromosome"/>
</dbReference>
<feature type="chain" id="PRO_5004181261" evidence="3">
    <location>
        <begin position="41"/>
        <end position="475"/>
    </location>
</feature>
<dbReference type="KEGG" id="sdn:Sden_2341"/>
<dbReference type="CDD" id="cd09078">
    <property type="entry name" value="nSMase"/>
    <property type="match status" value="1"/>
</dbReference>
<dbReference type="Gene3D" id="3.60.10.10">
    <property type="entry name" value="Endonuclease/exonuclease/phosphatase"/>
    <property type="match status" value="1"/>
</dbReference>